<keyword evidence="4 5" id="KW-0720">Serine protease</keyword>
<gene>
    <name evidence="9" type="ORF">HHU12_22830</name>
</gene>
<dbReference type="PROSITE" id="PS51892">
    <property type="entry name" value="SUBTILASE"/>
    <property type="match status" value="1"/>
</dbReference>
<dbReference type="EMBL" id="JABANE010000075">
    <property type="protein sequence ID" value="NME70827.1"/>
    <property type="molecule type" value="Genomic_DNA"/>
</dbReference>
<feature type="chain" id="PRO_5031373622" evidence="7">
    <location>
        <begin position="27"/>
        <end position="544"/>
    </location>
</feature>
<feature type="active site" description="Charge relay system" evidence="5">
    <location>
        <position position="460"/>
    </location>
</feature>
<comment type="caution">
    <text evidence="9">The sequence shown here is derived from an EMBL/GenBank/DDBJ whole genome shotgun (WGS) entry which is preliminary data.</text>
</comment>
<evidence type="ECO:0000313" key="9">
    <source>
        <dbReference type="EMBL" id="NME70827.1"/>
    </source>
</evidence>
<keyword evidence="3 5" id="KW-0378">Hydrolase</keyword>
<feature type="signal peptide" evidence="7">
    <location>
        <begin position="1"/>
        <end position="26"/>
    </location>
</feature>
<dbReference type="InterPro" id="IPR023827">
    <property type="entry name" value="Peptidase_S8_Asp-AS"/>
</dbReference>
<feature type="active site" description="Charge relay system" evidence="5">
    <location>
        <position position="74"/>
    </location>
</feature>
<dbReference type="InterPro" id="IPR051048">
    <property type="entry name" value="Peptidase_S8/S53_subtilisin"/>
</dbReference>
<organism evidence="9 10">
    <name type="scientific">Flammeovirga aprica JL-4</name>
    <dbReference type="NCBI Taxonomy" id="694437"/>
    <lineage>
        <taxon>Bacteria</taxon>
        <taxon>Pseudomonadati</taxon>
        <taxon>Bacteroidota</taxon>
        <taxon>Cytophagia</taxon>
        <taxon>Cytophagales</taxon>
        <taxon>Flammeovirgaceae</taxon>
        <taxon>Flammeovirga</taxon>
    </lineage>
</organism>
<feature type="active site" description="Charge relay system" evidence="5">
    <location>
        <position position="291"/>
    </location>
</feature>
<dbReference type="RefSeq" id="WP_169659057.1">
    <property type="nucleotide sequence ID" value="NZ_JABANE010000075.1"/>
</dbReference>
<protein>
    <submittedName>
        <fullName evidence="9">S8 family serine peptidase</fullName>
    </submittedName>
</protein>
<dbReference type="InterPro" id="IPR000209">
    <property type="entry name" value="Peptidase_S8/S53_dom"/>
</dbReference>
<dbReference type="PANTHER" id="PTHR43399">
    <property type="entry name" value="SUBTILISIN-RELATED"/>
    <property type="match status" value="1"/>
</dbReference>
<dbReference type="PRINTS" id="PR00723">
    <property type="entry name" value="SUBTILISIN"/>
</dbReference>
<dbReference type="InterPro" id="IPR034080">
    <property type="entry name" value="Protease_P7-like_dom"/>
</dbReference>
<evidence type="ECO:0000256" key="1">
    <source>
        <dbReference type="ARBA" id="ARBA00011073"/>
    </source>
</evidence>
<dbReference type="SUPFAM" id="SSF52743">
    <property type="entry name" value="Subtilisin-like"/>
    <property type="match status" value="1"/>
</dbReference>
<evidence type="ECO:0000256" key="3">
    <source>
        <dbReference type="ARBA" id="ARBA00022801"/>
    </source>
</evidence>
<dbReference type="Gene3D" id="3.40.50.200">
    <property type="entry name" value="Peptidase S8/S53 domain"/>
    <property type="match status" value="2"/>
</dbReference>
<feature type="domain" description="Peptidase S8/S53" evidence="8">
    <location>
        <begin position="244"/>
        <end position="498"/>
    </location>
</feature>
<dbReference type="CDD" id="cd07483">
    <property type="entry name" value="Peptidases_S8_Subtilisin_Novo-like"/>
    <property type="match status" value="1"/>
</dbReference>
<keyword evidence="2 5" id="KW-0645">Protease</keyword>
<proteinExistence type="inferred from homology"/>
<evidence type="ECO:0000256" key="7">
    <source>
        <dbReference type="SAM" id="SignalP"/>
    </source>
</evidence>
<evidence type="ECO:0000256" key="4">
    <source>
        <dbReference type="ARBA" id="ARBA00022825"/>
    </source>
</evidence>
<sequence>MRNTLKSILIAGALSAQLGVANVASAQDPLRGAPENWFNLDYSTDSVYGVGTERAYKEVLKGKKSKKVVVAVIDSGIDIDHEDLKSVIWVNPKETANGQDSDKNGYTDDINGWNFIGGKDGSFVNEENLEVARLYGTLSKQFDGKAEDEIAKSDKKNFKLWLEVKESFESGEAKANENLEYYEMLLHQFKRGKALFIAYFDLDSEDELLGALETLETDDQVLVRMKGVVQEMMSRGVTEDRIQSGVDYFKSQVEYNYNPDFNSREIVGDNVDDKKERYYGNNKVVGPDALHGTHVAGIIGAVRGNDLGIEGVADNVEIMVVRTVPNGDERDKDVANSIRYAVDNGAKIINMSFGKPFSPDKAEVDAAIKYADSKGVLLVHAAGNDNKNTDVENNFPTDRYNRRGTARNWIEVGASTWHVDEELPASFSNYAKKNVDLFAPGYNIYSTVPGSEYEALNGTSMACPVVAGCAAVLMSYYPNLSAYQVKKILMKTVTPLKNKEVYKPGYNDLDEGQEPEKVKFGTLSVTGGVVNLYEAVKYAEKISK</sequence>
<evidence type="ECO:0000256" key="5">
    <source>
        <dbReference type="PROSITE-ProRule" id="PRU01240"/>
    </source>
</evidence>
<keyword evidence="10" id="KW-1185">Reference proteome</keyword>
<dbReference type="GO" id="GO:0006508">
    <property type="term" value="P:proteolysis"/>
    <property type="evidence" value="ECO:0007669"/>
    <property type="project" value="UniProtKB-KW"/>
</dbReference>
<dbReference type="AlphaFoldDB" id="A0A7X9XBL1"/>
<dbReference type="PANTHER" id="PTHR43399:SF4">
    <property type="entry name" value="CELL WALL-ASSOCIATED PROTEASE"/>
    <property type="match status" value="1"/>
</dbReference>
<dbReference type="InterPro" id="IPR022398">
    <property type="entry name" value="Peptidase_S8_His-AS"/>
</dbReference>
<dbReference type="GO" id="GO:0004252">
    <property type="term" value="F:serine-type endopeptidase activity"/>
    <property type="evidence" value="ECO:0007669"/>
    <property type="project" value="UniProtKB-UniRule"/>
</dbReference>
<dbReference type="Proteomes" id="UP000576082">
    <property type="component" value="Unassembled WGS sequence"/>
</dbReference>
<dbReference type="InterPro" id="IPR015500">
    <property type="entry name" value="Peptidase_S8_subtilisin-rel"/>
</dbReference>
<evidence type="ECO:0000256" key="6">
    <source>
        <dbReference type="RuleBase" id="RU003355"/>
    </source>
</evidence>
<comment type="similarity">
    <text evidence="1 5 6">Belongs to the peptidase S8 family.</text>
</comment>
<name>A0A7X9XBL1_9BACT</name>
<reference evidence="9 10" key="1">
    <citation type="submission" date="2020-04" db="EMBL/GenBank/DDBJ databases">
        <title>Flammeovirga sp. SR4, a novel species isolated from seawater.</title>
        <authorList>
            <person name="Wang X."/>
        </authorList>
    </citation>
    <scope>NUCLEOTIDE SEQUENCE [LARGE SCALE GENOMIC DNA]</scope>
    <source>
        <strain evidence="9 10">ATCC 23126</strain>
    </source>
</reference>
<evidence type="ECO:0000256" key="2">
    <source>
        <dbReference type="ARBA" id="ARBA00022670"/>
    </source>
</evidence>
<evidence type="ECO:0000259" key="8">
    <source>
        <dbReference type="Pfam" id="PF00082"/>
    </source>
</evidence>
<dbReference type="PROSITE" id="PS00136">
    <property type="entry name" value="SUBTILASE_ASP"/>
    <property type="match status" value="1"/>
</dbReference>
<evidence type="ECO:0000313" key="10">
    <source>
        <dbReference type="Proteomes" id="UP000576082"/>
    </source>
</evidence>
<dbReference type="PROSITE" id="PS00137">
    <property type="entry name" value="SUBTILASE_HIS"/>
    <property type="match status" value="1"/>
</dbReference>
<keyword evidence="7" id="KW-0732">Signal</keyword>
<dbReference type="InterPro" id="IPR023828">
    <property type="entry name" value="Peptidase_S8_Ser-AS"/>
</dbReference>
<accession>A0A7X9XBL1</accession>
<dbReference type="InterPro" id="IPR036852">
    <property type="entry name" value="Peptidase_S8/S53_dom_sf"/>
</dbReference>
<dbReference type="Pfam" id="PF00082">
    <property type="entry name" value="Peptidase_S8"/>
    <property type="match status" value="1"/>
</dbReference>
<dbReference type="PROSITE" id="PS00138">
    <property type="entry name" value="SUBTILASE_SER"/>
    <property type="match status" value="1"/>
</dbReference>